<comment type="similarity">
    <text evidence="1">Belongs to the putative lipase ROG1 family.</text>
</comment>
<evidence type="ECO:0000256" key="4">
    <source>
        <dbReference type="PROSITE-ProRule" id="PRU00023"/>
    </source>
</evidence>
<dbReference type="PANTHER" id="PTHR24198:SF165">
    <property type="entry name" value="ANKYRIN REPEAT-CONTAINING PROTEIN-RELATED"/>
    <property type="match status" value="1"/>
</dbReference>
<evidence type="ECO:0008006" key="10">
    <source>
        <dbReference type="Google" id="ProtNLM"/>
    </source>
</evidence>
<feature type="repeat" description="ANK" evidence="4">
    <location>
        <begin position="1321"/>
        <end position="1353"/>
    </location>
</feature>
<evidence type="ECO:0000259" key="6">
    <source>
        <dbReference type="Pfam" id="PF05057"/>
    </source>
</evidence>
<feature type="compositionally biased region" description="Polar residues" evidence="5">
    <location>
        <begin position="1650"/>
        <end position="1662"/>
    </location>
</feature>
<evidence type="ECO:0000256" key="5">
    <source>
        <dbReference type="SAM" id="MobiDB-lite"/>
    </source>
</evidence>
<evidence type="ECO:0000259" key="7">
    <source>
        <dbReference type="Pfam" id="PF24883"/>
    </source>
</evidence>
<evidence type="ECO:0000313" key="9">
    <source>
        <dbReference type="Proteomes" id="UP001369815"/>
    </source>
</evidence>
<dbReference type="EMBL" id="JBANMG010000004">
    <property type="protein sequence ID" value="KAK6954701.1"/>
    <property type="molecule type" value="Genomic_DNA"/>
</dbReference>
<feature type="region of interest" description="Disordered" evidence="5">
    <location>
        <begin position="1772"/>
        <end position="1805"/>
    </location>
</feature>
<comment type="caution">
    <text evidence="8">The sequence shown here is derived from an EMBL/GenBank/DDBJ whole genome shotgun (WGS) entry which is preliminary data.</text>
</comment>
<dbReference type="InterPro" id="IPR029058">
    <property type="entry name" value="AB_hydrolase_fold"/>
</dbReference>
<feature type="compositionally biased region" description="Polar residues" evidence="5">
    <location>
        <begin position="1794"/>
        <end position="1805"/>
    </location>
</feature>
<dbReference type="PROSITE" id="PS50297">
    <property type="entry name" value="ANK_REP_REGION"/>
    <property type="match status" value="4"/>
</dbReference>
<gene>
    <name evidence="8" type="ORF">Daesc_004669</name>
</gene>
<dbReference type="PRINTS" id="PR01415">
    <property type="entry name" value="ANKYRIN"/>
</dbReference>
<proteinExistence type="inferred from homology"/>
<reference evidence="8 9" key="1">
    <citation type="journal article" date="2024" name="Front Chem Biol">
        <title>Unveiling the potential of Daldinia eschscholtzii MFLUCC 19-0629 through bioactivity and bioinformatics studies for enhanced sustainable agriculture production.</title>
        <authorList>
            <person name="Brooks S."/>
            <person name="Weaver J.A."/>
            <person name="Klomchit A."/>
            <person name="Alharthi S.A."/>
            <person name="Onlamun T."/>
            <person name="Nurani R."/>
            <person name="Vong T.K."/>
            <person name="Alberti F."/>
            <person name="Greco C."/>
        </authorList>
    </citation>
    <scope>NUCLEOTIDE SEQUENCE [LARGE SCALE GENOMIC DNA]</scope>
    <source>
        <strain evidence="8">MFLUCC 19-0629</strain>
    </source>
</reference>
<evidence type="ECO:0000256" key="3">
    <source>
        <dbReference type="ARBA" id="ARBA00023043"/>
    </source>
</evidence>
<feature type="repeat" description="ANK" evidence="4">
    <location>
        <begin position="1354"/>
        <end position="1386"/>
    </location>
</feature>
<feature type="compositionally biased region" description="Acidic residues" evidence="5">
    <location>
        <begin position="775"/>
        <end position="829"/>
    </location>
</feature>
<feature type="domain" description="Nephrocystin 3-like N-terminal" evidence="7">
    <location>
        <begin position="356"/>
        <end position="545"/>
    </location>
</feature>
<dbReference type="Pfam" id="PF05057">
    <property type="entry name" value="DUF676"/>
    <property type="match status" value="1"/>
</dbReference>
<feature type="region of interest" description="Disordered" evidence="5">
    <location>
        <begin position="767"/>
        <end position="829"/>
    </location>
</feature>
<dbReference type="InterPro" id="IPR027417">
    <property type="entry name" value="P-loop_NTPase"/>
</dbReference>
<feature type="domain" description="DUF676" evidence="6">
    <location>
        <begin position="46"/>
        <end position="178"/>
    </location>
</feature>
<feature type="compositionally biased region" description="Low complexity" evidence="5">
    <location>
        <begin position="1508"/>
        <end position="1519"/>
    </location>
</feature>
<dbReference type="InterPro" id="IPR056884">
    <property type="entry name" value="NPHP3-like_N"/>
</dbReference>
<keyword evidence="2" id="KW-0677">Repeat</keyword>
<feature type="region of interest" description="Disordered" evidence="5">
    <location>
        <begin position="1629"/>
        <end position="1662"/>
    </location>
</feature>
<dbReference type="InterPro" id="IPR036770">
    <property type="entry name" value="Ankyrin_rpt-contain_sf"/>
</dbReference>
<protein>
    <recommendedName>
        <fullName evidence="10">DUF676 domain-containing protein</fullName>
    </recommendedName>
</protein>
<organism evidence="8 9">
    <name type="scientific">Daldinia eschscholtzii</name>
    <dbReference type="NCBI Taxonomy" id="292717"/>
    <lineage>
        <taxon>Eukaryota</taxon>
        <taxon>Fungi</taxon>
        <taxon>Dikarya</taxon>
        <taxon>Ascomycota</taxon>
        <taxon>Pezizomycotina</taxon>
        <taxon>Sordariomycetes</taxon>
        <taxon>Xylariomycetidae</taxon>
        <taxon>Xylariales</taxon>
        <taxon>Hypoxylaceae</taxon>
        <taxon>Daldinia</taxon>
    </lineage>
</organism>
<feature type="region of interest" description="Disordered" evidence="5">
    <location>
        <begin position="1"/>
        <end position="20"/>
    </location>
</feature>
<sequence>MSLQRSATRKAAAGPARRKKDYDVVQQGVKELYPLDKTDVEPEIDIVFVPGLGAHPEDSWKSESTGFNWTTDGLVRDFPRARILLYMYESAWTGSLKVKQFMSNIAMTLLNGLRSKREGAVQRRPIVFIGHSMGGLVVAKAITIADSRRDKFPVMFEAIAAAIFFGTPFNGAPIASVAAMYAYFAEKTGSASASKLLDLMKPGDEGLRELKHEFMRLVGKLSPKIDLLCFYEEQPTNFAKMAGLPDLFGMSKLAIPKSYADFVSRDSATLPGVEEQGLARNHRDLVKFDGPKDDQWNQFVKDPLKRIIHGAQLAVKNRLNSVRDIDRKMINNIMEVLDGAQVSRKRKALAQTFASSSWITKEEEYKQWLSDETRKDDEPHRARAGDCLWIRGPEGRGKTSASLATIDEIDKIKDADSNQGPILLAYFFCEPSTDYCTAEDVLKSIVTQLIDQQETLASYAKLFAKKRGEGNKAQVTVENLWQTIQDMLIDEFIGSKVIFVLNNLHVLPEDSDSTIKLMNYLNAELRGVNNTDTKRVPTRWMITSREAHNIEEALKIEGVRLVDLEDEKYGNQVQTALRKRAKERIATLEKEKNYNKALAYFASSLIGKRAQNTQWIDITCVQLQELPQADSDLKVRRVLERMPQDLTTLLNNSWLQIFKANEADIEKIKEMLRALVLTYEDPTEAELGILAGFSKNEEGESELRRLVEMCKPLLSVKRGSNSISFMNVVVKTHLLENAKQLLGMSEEEKKWQHGVLALRSFSHVNDSFNFPSQDEINEGDQPEEDEEGEDNEDEQEEDGDEEEEEEEEEEETDYDSESEPDSQDDADPEADILYDRALPYTVKYWLRHASKATREIAEDLSLEEDFWKSDSKIRHRWLVEYCRMTSTFDGFDYKTLTGLHIAASVGFRELVAALIRNGYEDQIQIRDSLVNTPLHFAAYFGRPKIVEELLNRGAVIDDGDEIHEQTPLHMAAFGGHVEVMKKLLLRGANANAMSHDIGPVVNAAISSGNRACVELLIERNVSLTVEQPDIDAPLALAALLSDFSMFEYLIQKYADKLPPEEYSKAFVKAAEAGRVEVFNRMLEYDHTHEYFQHALDAAVEEWNWDIVIIILEKCKGLNVDDAFYEAATGTEQQDKLLDVFWEYSDGGISSDKLNGSLYDATDREKESTVKLLLEKYKADPNATGVEYGNALTAASYDGTMNIIQMLLDAGANVNAPEGWALQTAATEGHYDVVVELIKRGADVNAFTDSEFFEPGTAIQGACEAGRADIVTLLLEHNADPNLGGGRDAPPIIAAALRSEEEILDRLIKAKAHLDVRGSGGCPSTPLCLAATYLPLSSLQLLLDAGADINLPDEEGNTALIAAASRGDEEVVSFLINSGADIMHSNEDGDNALQRALGNDNEECMRVLVDHVSILLGALKDAMDSGNNAVTSVVRGAFNKPQELDYDEPQVTPRNIESPKTPASDVVNRRESGGFRENLILQHENDSRNSIQAIEAPLPGEDSRAGNDTQTTGTSEEQSSFDLMSERLKSAIANQAALWNDPERPTYQPSSLIEGGLTHHIEVEQPPQATPDTLPIELPVQEHIKRKPAPTVSYDSQAIYSQAQSSAPSQVSASYAQVSIETRPYDQTFGAYRPNQAAPESQSHDIPPYQKPQSQTVQPEPSVSYQNAYSYAQNQSSQITTHYQSSSQNQSSSSLYNSTNRIDQTQSQVPTTQYPTQQPAYAAYNPDTHSQPQQGSPPQQSYNPSGSVPAYQGQAYQPQDWQQHQGYYGNAQNQQYTGNAYDGSDWEQGRPTLKPQRSSFFGNGMKNTLNRTKIMGNGIFNRK</sequence>
<dbReference type="Gene3D" id="1.25.40.20">
    <property type="entry name" value="Ankyrin repeat-containing domain"/>
    <property type="match status" value="2"/>
</dbReference>
<feature type="region of interest" description="Disordered" evidence="5">
    <location>
        <begin position="1675"/>
        <end position="1696"/>
    </location>
</feature>
<keyword evidence="9" id="KW-1185">Reference proteome</keyword>
<keyword evidence="3 4" id="KW-0040">ANK repeat</keyword>
<dbReference type="InterPro" id="IPR007751">
    <property type="entry name" value="DUF676_lipase-like"/>
</dbReference>
<evidence type="ECO:0000313" key="8">
    <source>
        <dbReference type="EMBL" id="KAK6954701.1"/>
    </source>
</evidence>
<evidence type="ECO:0000256" key="2">
    <source>
        <dbReference type="ARBA" id="ARBA00022737"/>
    </source>
</evidence>
<dbReference type="Gene3D" id="3.40.50.1820">
    <property type="entry name" value="alpha/beta hydrolase"/>
    <property type="match status" value="1"/>
</dbReference>
<name>A0AAX6MR95_9PEZI</name>
<dbReference type="InterPro" id="IPR002110">
    <property type="entry name" value="Ankyrin_rpt"/>
</dbReference>
<feature type="repeat" description="ANK" evidence="4">
    <location>
        <begin position="1220"/>
        <end position="1248"/>
    </location>
</feature>
<feature type="region of interest" description="Disordered" evidence="5">
    <location>
        <begin position="1720"/>
        <end position="1751"/>
    </location>
</feature>
<feature type="compositionally biased region" description="Low complexity" evidence="5">
    <location>
        <begin position="1720"/>
        <end position="1746"/>
    </location>
</feature>
<feature type="region of interest" description="Disordered" evidence="5">
    <location>
        <begin position="1443"/>
        <end position="1469"/>
    </location>
</feature>
<dbReference type="SUPFAM" id="SSF53474">
    <property type="entry name" value="alpha/beta-Hydrolases"/>
    <property type="match status" value="1"/>
</dbReference>
<dbReference type="Gene3D" id="3.40.50.300">
    <property type="entry name" value="P-loop containing nucleotide triphosphate hydrolases"/>
    <property type="match status" value="1"/>
</dbReference>
<feature type="region of interest" description="Disordered" evidence="5">
    <location>
        <begin position="1495"/>
        <end position="1519"/>
    </location>
</feature>
<dbReference type="PANTHER" id="PTHR24198">
    <property type="entry name" value="ANKYRIN REPEAT AND PROTEIN KINASE DOMAIN-CONTAINING PROTEIN"/>
    <property type="match status" value="1"/>
</dbReference>
<dbReference type="SUPFAM" id="SSF48403">
    <property type="entry name" value="Ankyrin repeat"/>
    <property type="match status" value="2"/>
</dbReference>
<dbReference type="Pfam" id="PF24883">
    <property type="entry name" value="NPHP3_N"/>
    <property type="match status" value="1"/>
</dbReference>
<feature type="repeat" description="ANK" evidence="4">
    <location>
        <begin position="963"/>
        <end position="995"/>
    </location>
</feature>
<evidence type="ECO:0000256" key="1">
    <source>
        <dbReference type="ARBA" id="ARBA00007920"/>
    </source>
</evidence>
<dbReference type="PROSITE" id="PS50088">
    <property type="entry name" value="ANK_REPEAT"/>
    <property type="match status" value="6"/>
</dbReference>
<dbReference type="Proteomes" id="UP001369815">
    <property type="component" value="Unassembled WGS sequence"/>
</dbReference>
<accession>A0AAX6MR95</accession>
<feature type="compositionally biased region" description="Low complexity" evidence="5">
    <location>
        <begin position="1682"/>
        <end position="1696"/>
    </location>
</feature>
<feature type="repeat" description="ANK" evidence="4">
    <location>
        <begin position="929"/>
        <end position="961"/>
    </location>
</feature>
<dbReference type="SMART" id="SM00248">
    <property type="entry name" value="ANK"/>
    <property type="match status" value="14"/>
</dbReference>
<dbReference type="Pfam" id="PF12796">
    <property type="entry name" value="Ank_2"/>
    <property type="match status" value="3"/>
</dbReference>
<feature type="repeat" description="ANK" evidence="4">
    <location>
        <begin position="1186"/>
        <end position="1218"/>
    </location>
</feature>